<keyword evidence="2" id="KW-0460">Magnesium</keyword>
<dbReference type="InterPro" id="IPR005630">
    <property type="entry name" value="Terpene_synthase_metal-bd"/>
</dbReference>
<evidence type="ECO:0000313" key="7">
    <source>
        <dbReference type="Proteomes" id="UP001358586"/>
    </source>
</evidence>
<dbReference type="Pfam" id="PF03936">
    <property type="entry name" value="Terpene_synth_C"/>
    <property type="match status" value="1"/>
</dbReference>
<dbReference type="PANTHER" id="PTHR31225">
    <property type="entry name" value="OS04G0344100 PROTEIN-RELATED"/>
    <property type="match status" value="1"/>
</dbReference>
<evidence type="ECO:0008006" key="8">
    <source>
        <dbReference type="Google" id="ProtNLM"/>
    </source>
</evidence>
<dbReference type="InterPro" id="IPR034741">
    <property type="entry name" value="Terpene_cyclase-like_1_C"/>
</dbReference>
<evidence type="ECO:0000313" key="6">
    <source>
        <dbReference type="EMBL" id="KAK5786697.1"/>
    </source>
</evidence>
<dbReference type="InterPro" id="IPR036965">
    <property type="entry name" value="Terpene_synth_N_sf"/>
</dbReference>
<evidence type="ECO:0000256" key="3">
    <source>
        <dbReference type="SAM" id="MobiDB-lite"/>
    </source>
</evidence>
<keyword evidence="7" id="KW-1185">Reference proteome</keyword>
<dbReference type="InterPro" id="IPR050148">
    <property type="entry name" value="Terpene_synthase-like"/>
</dbReference>
<proteinExistence type="predicted"/>
<reference evidence="6 7" key="1">
    <citation type="submission" date="2023-03" db="EMBL/GenBank/DDBJ databases">
        <title>WGS of Gossypium arboreum.</title>
        <authorList>
            <person name="Yu D."/>
        </authorList>
    </citation>
    <scope>NUCLEOTIDE SEQUENCE [LARGE SCALE GENOMIC DNA]</scope>
    <source>
        <tissue evidence="6">Leaf</tissue>
    </source>
</reference>
<feature type="compositionally biased region" description="Polar residues" evidence="3">
    <location>
        <begin position="1"/>
        <end position="19"/>
    </location>
</feature>
<dbReference type="Proteomes" id="UP001358586">
    <property type="component" value="Chromosome 11"/>
</dbReference>
<sequence length="559" mass="64810">MSSSQLPSSIHGSMSNQKRPSAKFHPNVWGDIFLSSPSTNVDAKTKLQHEELKEEVRRMIKVVMDDELLHKLRLIDTIKRLGVSYHFEREIEEVLLNIYEHDYKDDQTLETTSLQFRLLRENGFGVPSEWFNKFKDDEGNFNMSLTSDVKGLLELYEASHLRVHGEDILEKALGFTTTHLGLAKASGTIEYPLSALVSHALYQSIRKGLPRLEAKRFISIYQGDASHNKTLLKFAELDFNLLQTSHKEELSKISRWKKGLDLTTKLPFVRDRLVESYFWILGVYFEPQYSFAREILVKTMVIASIMDDIYDAYGTFEELQFLTNAIQRWDAEYIDQLPEYMKSFYKPLLDFYGEKEEAMIKQGKSYRIKYAKDAFKQLCESFFVDAKWYNQNYVPTMEEYMRNGVLSAGYIMLTVTSFVGMEDFVTPEIFNWASNNPKIIDASSIAIRLMNDVTSHKFEQERGHSASAVECYMREHAVSKEEACSELKKRVENAWKDINQELIFTEISKVVPRPVLTRILNFTRVTEFIYKNGDEYTHVGKNTKEGITSLLIDPISVSY</sequence>
<dbReference type="EMBL" id="JARKNE010000011">
    <property type="protein sequence ID" value="KAK5786697.1"/>
    <property type="molecule type" value="Genomic_DNA"/>
</dbReference>
<dbReference type="PANTHER" id="PTHR31225:SF240">
    <property type="entry name" value="(+)-DELTA-CADINENE SYNTHASE"/>
    <property type="match status" value="1"/>
</dbReference>
<dbReference type="Pfam" id="PF01397">
    <property type="entry name" value="Terpene_synth"/>
    <property type="match status" value="1"/>
</dbReference>
<dbReference type="SFLD" id="SFLDG01019">
    <property type="entry name" value="Terpene_Cyclase_Like_1_C_Termi"/>
    <property type="match status" value="1"/>
</dbReference>
<evidence type="ECO:0000259" key="4">
    <source>
        <dbReference type="Pfam" id="PF01397"/>
    </source>
</evidence>
<comment type="caution">
    <text evidence="6">The sequence shown here is derived from an EMBL/GenBank/DDBJ whole genome shotgun (WGS) entry which is preliminary data.</text>
</comment>
<accession>A0ABR0N7Y3</accession>
<evidence type="ECO:0000256" key="1">
    <source>
        <dbReference type="ARBA" id="ARBA00022723"/>
    </source>
</evidence>
<feature type="region of interest" description="Disordered" evidence="3">
    <location>
        <begin position="1"/>
        <end position="21"/>
    </location>
</feature>
<dbReference type="SUPFAM" id="SSF48576">
    <property type="entry name" value="Terpenoid synthases"/>
    <property type="match status" value="1"/>
</dbReference>
<dbReference type="SFLD" id="SFLDS00005">
    <property type="entry name" value="Isoprenoid_Synthase_Type_I"/>
    <property type="match status" value="1"/>
</dbReference>
<dbReference type="Gene3D" id="1.50.10.130">
    <property type="entry name" value="Terpene synthase, N-terminal domain"/>
    <property type="match status" value="1"/>
</dbReference>
<dbReference type="CDD" id="cd00684">
    <property type="entry name" value="Terpene_cyclase_plant_C1"/>
    <property type="match status" value="1"/>
</dbReference>
<organism evidence="6 7">
    <name type="scientific">Gossypium arboreum</name>
    <name type="common">Tree cotton</name>
    <name type="synonym">Gossypium nanking</name>
    <dbReference type="NCBI Taxonomy" id="29729"/>
    <lineage>
        <taxon>Eukaryota</taxon>
        <taxon>Viridiplantae</taxon>
        <taxon>Streptophyta</taxon>
        <taxon>Embryophyta</taxon>
        <taxon>Tracheophyta</taxon>
        <taxon>Spermatophyta</taxon>
        <taxon>Magnoliopsida</taxon>
        <taxon>eudicotyledons</taxon>
        <taxon>Gunneridae</taxon>
        <taxon>Pentapetalae</taxon>
        <taxon>rosids</taxon>
        <taxon>malvids</taxon>
        <taxon>Malvales</taxon>
        <taxon>Malvaceae</taxon>
        <taxon>Malvoideae</taxon>
        <taxon>Gossypium</taxon>
    </lineage>
</organism>
<feature type="domain" description="Terpene synthase metal-binding" evidence="5">
    <location>
        <begin position="258"/>
        <end position="497"/>
    </location>
</feature>
<dbReference type="Gene3D" id="1.10.600.10">
    <property type="entry name" value="Farnesyl Diphosphate Synthase"/>
    <property type="match status" value="1"/>
</dbReference>
<name>A0ABR0N7Y3_GOSAR</name>
<protein>
    <recommendedName>
        <fullName evidence="8">(+)-delta-cadinene synthase</fullName>
    </recommendedName>
</protein>
<dbReference type="SUPFAM" id="SSF48239">
    <property type="entry name" value="Terpenoid cyclases/Protein prenyltransferases"/>
    <property type="match status" value="1"/>
</dbReference>
<feature type="domain" description="Terpene synthase N-terminal" evidence="4">
    <location>
        <begin position="28"/>
        <end position="201"/>
    </location>
</feature>
<evidence type="ECO:0000256" key="2">
    <source>
        <dbReference type="ARBA" id="ARBA00022842"/>
    </source>
</evidence>
<dbReference type="InterPro" id="IPR044814">
    <property type="entry name" value="Terpene_cyclase_plant_C1"/>
</dbReference>
<keyword evidence="1" id="KW-0479">Metal-binding</keyword>
<evidence type="ECO:0000259" key="5">
    <source>
        <dbReference type="Pfam" id="PF03936"/>
    </source>
</evidence>
<gene>
    <name evidence="6" type="ORF">PVK06_041340</name>
</gene>
<dbReference type="InterPro" id="IPR008930">
    <property type="entry name" value="Terpenoid_cyclase/PrenylTrfase"/>
</dbReference>
<dbReference type="InterPro" id="IPR001906">
    <property type="entry name" value="Terpene_synth_N"/>
</dbReference>
<dbReference type="InterPro" id="IPR008949">
    <property type="entry name" value="Isoprenoid_synthase_dom_sf"/>
</dbReference>